<evidence type="ECO:0000313" key="3">
    <source>
        <dbReference type="EMBL" id="QLF86323.1"/>
    </source>
</evidence>
<accession>A0A1D8KU38</accession>
<reference evidence="4 5" key="1">
    <citation type="journal article" date="2016" name="Virology">
        <title>The genomic content and context of auxiliary metabolic genes in marine cyanomyoviruses.</title>
        <authorList>
            <person name="Crummett L.T."/>
            <person name="Puxty R.J."/>
            <person name="Weihe C."/>
            <person name="Marston M.F."/>
            <person name="Martiny J.B."/>
        </authorList>
    </citation>
    <scope>NUCLEOTIDE SEQUENCE [LARGE SCALE GENOMIC DNA]</scope>
    <source>
        <strain evidence="1">0910CC49</strain>
        <strain evidence="2">0910SB42</strain>
    </source>
</reference>
<dbReference type="Proteomes" id="UP000510897">
    <property type="component" value="Segment"/>
</dbReference>
<protein>
    <submittedName>
        <fullName evidence="1">DUF1825 domain-containing protein</fullName>
    </submittedName>
</protein>
<dbReference type="RefSeq" id="YP_009323199.1">
    <property type="nucleotide sequence ID" value="NC_031927.1"/>
</dbReference>
<evidence type="ECO:0000313" key="1">
    <source>
        <dbReference type="EMBL" id="AOV62190.1"/>
    </source>
</evidence>
<gene>
    <name evidence="1" type="ORF">C490910_268</name>
    <name evidence="3" type="ORF">CC030809_00275</name>
    <name evidence="2" type="ORF">S420910_265</name>
</gene>
<keyword evidence="4" id="KW-1185">Reference proteome</keyword>
<dbReference type="EMBL" id="KU686213">
    <property type="protein sequence ID" value="AOV62452.1"/>
    <property type="molecule type" value="Genomic_DNA"/>
</dbReference>
<dbReference type="EMBL" id="MT586120">
    <property type="protein sequence ID" value="QLF86323.1"/>
    <property type="molecule type" value="Genomic_DNA"/>
</dbReference>
<dbReference type="EMBL" id="KU686212">
    <property type="protein sequence ID" value="AOV62190.1"/>
    <property type="molecule type" value="Genomic_DNA"/>
</dbReference>
<organism evidence="1 4">
    <name type="scientific">Synechococcus phage S-CAM7</name>
    <dbReference type="NCBI Taxonomy" id="1883368"/>
    <lineage>
        <taxon>Viruses</taxon>
        <taxon>Duplodnaviria</taxon>
        <taxon>Heunggongvirae</taxon>
        <taxon>Uroviricota</taxon>
        <taxon>Caudoviricetes</taxon>
        <taxon>Pantevenvirales</taxon>
        <taxon>Kyanoviridae</taxon>
        <taxon>Mazuvirus</taxon>
        <taxon>Mazuvirus scam7</taxon>
    </lineage>
</organism>
<reference evidence="3 6" key="3">
    <citation type="submission" date="2020-07" db="EMBL/GenBank/DDBJ databases">
        <title>Signatures of coevolution in a cyanophage population.</title>
        <authorList>
            <person name="Abebe J."/>
        </authorList>
    </citation>
    <scope>NUCLEOTIDE SEQUENCE [LARGE SCALE GENOMIC DNA]</scope>
    <source>
        <strain evidence="3">0809CC03</strain>
    </source>
</reference>
<dbReference type="Proteomes" id="UP000226384">
    <property type="component" value="Segment"/>
</dbReference>
<dbReference type="Proteomes" id="UP000203902">
    <property type="component" value="Segment"/>
</dbReference>
<name>A0A1D8KU38_9CAUD</name>
<dbReference type="KEGG" id="vg:30308320"/>
<evidence type="ECO:0000313" key="6">
    <source>
        <dbReference type="Proteomes" id="UP000510897"/>
    </source>
</evidence>
<sequence length="136" mass="15826">MPEDTFFSSQAVLDSIEEIVDLQNQVLLFSQYAEFATINEQQDNLDILRRLMSKQKNMCFRCTMTDSPDAKKLLNEVLSHFEDYGHTVDRDNPMLVFDEVSDNLDDIEFELDFFSKYGRYPDDEEPGGETPPTTMF</sequence>
<reference evidence="3 6" key="2">
    <citation type="submission" date="2020-06" db="EMBL/GenBank/DDBJ databases">
        <authorList>
            <person name="Puxty R.J."/>
            <person name="Weihe C."/>
            <person name="Marston M.F."/>
            <person name="Martiny J.B.H."/>
        </authorList>
    </citation>
    <scope>NUCLEOTIDE SEQUENCE [LARGE SCALE GENOMIC DNA]</scope>
    <source>
        <strain evidence="3">0809CC03</strain>
    </source>
</reference>
<dbReference type="GeneID" id="30308320"/>
<evidence type="ECO:0000313" key="4">
    <source>
        <dbReference type="Proteomes" id="UP000203902"/>
    </source>
</evidence>
<proteinExistence type="predicted"/>
<evidence type="ECO:0000313" key="5">
    <source>
        <dbReference type="Proteomes" id="UP000226384"/>
    </source>
</evidence>
<evidence type="ECO:0000313" key="2">
    <source>
        <dbReference type="EMBL" id="AOV62452.1"/>
    </source>
</evidence>